<protein>
    <submittedName>
        <fullName evidence="2">Uncharacterized protein</fullName>
    </submittedName>
</protein>
<dbReference type="EMBL" id="JARBDR010000337">
    <property type="protein sequence ID" value="KAJ8315710.1"/>
    <property type="molecule type" value="Genomic_DNA"/>
</dbReference>
<dbReference type="Proteomes" id="UP001217089">
    <property type="component" value="Unassembled WGS sequence"/>
</dbReference>
<name>A0ABQ9FEH6_TEGGR</name>
<dbReference type="PANTHER" id="PTHR16166">
    <property type="entry name" value="VACUOLAR PROTEIN SORTING-ASSOCIATED PROTEIN VPS13"/>
    <property type="match status" value="1"/>
</dbReference>
<keyword evidence="3" id="KW-1185">Reference proteome</keyword>
<evidence type="ECO:0000313" key="3">
    <source>
        <dbReference type="Proteomes" id="UP001217089"/>
    </source>
</evidence>
<dbReference type="InterPro" id="IPR026847">
    <property type="entry name" value="VPS13"/>
</dbReference>
<reference evidence="2 3" key="1">
    <citation type="submission" date="2022-12" db="EMBL/GenBank/DDBJ databases">
        <title>Chromosome-level genome of Tegillarca granosa.</title>
        <authorList>
            <person name="Kim J."/>
        </authorList>
    </citation>
    <scope>NUCLEOTIDE SEQUENCE [LARGE SCALE GENOMIC DNA]</scope>
    <source>
        <strain evidence="2">Teg-2019</strain>
        <tissue evidence="2">Adductor muscle</tissue>
    </source>
</reference>
<feature type="region of interest" description="Disordered" evidence="1">
    <location>
        <begin position="1"/>
        <end position="39"/>
    </location>
</feature>
<evidence type="ECO:0000256" key="1">
    <source>
        <dbReference type="SAM" id="MobiDB-lite"/>
    </source>
</evidence>
<dbReference type="PROSITE" id="PS50231">
    <property type="entry name" value="RICIN_B_LECTIN"/>
    <property type="match status" value="1"/>
</dbReference>
<gene>
    <name evidence="2" type="ORF">KUTeg_007860</name>
</gene>
<organism evidence="2 3">
    <name type="scientific">Tegillarca granosa</name>
    <name type="common">Malaysian cockle</name>
    <name type="synonym">Anadara granosa</name>
    <dbReference type="NCBI Taxonomy" id="220873"/>
    <lineage>
        <taxon>Eukaryota</taxon>
        <taxon>Metazoa</taxon>
        <taxon>Spiralia</taxon>
        <taxon>Lophotrochozoa</taxon>
        <taxon>Mollusca</taxon>
        <taxon>Bivalvia</taxon>
        <taxon>Autobranchia</taxon>
        <taxon>Pteriomorphia</taxon>
        <taxon>Arcoida</taxon>
        <taxon>Arcoidea</taxon>
        <taxon>Arcidae</taxon>
        <taxon>Tegillarca</taxon>
    </lineage>
</organism>
<proteinExistence type="predicted"/>
<evidence type="ECO:0000313" key="2">
    <source>
        <dbReference type="EMBL" id="KAJ8315710.1"/>
    </source>
</evidence>
<sequence length="698" mass="78517">MYEPETGKRSQLWRMTSQGLLEHEGSMPPRDPLKPQSKSHSSLVLDIADIAPQPGKFVPLTLRKPDERRKSTQKWEFLNERLCCSNGVLCVQALGGSIQEGAIAVLGPGPMKAEHRVPSHMKISAERQRPGSGYLSVRVLMDGPIRVLQIADIQQRDRGWDTLGKDVKLKCLCTKVPKSSSSSDLTDDWEVYEEKGKQKSLDKNDTEQVKNLELSLSLKGGIGISLVNKLPEELLYVSLSNITMDYVSTSDSTTIDINVASIQIRPSLCLDKHVHDGPSLCLDIHVHDDRPSSFLDIHIHDDRPSTCLDIHVHVHDDRTSLYLDIHVHDDRPSTCLDIHVHEDRPSTCLDIHVHDDRPSSFLDIHVHDDRPSTCLDIHVHDDRPSSYLDIHVLDDRPSSFLDIHVQVDRPSSCLDIHIHDDRPSSCLDIHVHDDRPLSCLDIHADNQLLGTRHPVIFHVIPSKKECPDNTPAIHIAAVKLPKTEWNADIFKHLVVSIRKFSLQIEERLLWKLLQFAGYGLSNYNDDKIDFSEYDTRKALAAATSIKSKRYYFGTLKIKTSQMSLSMFTATRLSPDLKSIKDTMSIPLIRFEEAKVDLEPFVRYHPFETSAFLTNEIKMHYTEKFTKLSDNLQVLKSQAAAMLGSVDFLGNPLGLFNDVTEGISGLIKDGNFGGLLKNVTHGVSNSAAKNILILNPSRQ</sequence>
<comment type="caution">
    <text evidence="2">The sequence shown here is derived from an EMBL/GenBank/DDBJ whole genome shotgun (WGS) entry which is preliminary data.</text>
</comment>
<dbReference type="PANTHER" id="PTHR16166:SF141">
    <property type="entry name" value="INTERMEMBRANE LIPID TRANSFER PROTEIN VPS13D"/>
    <property type="match status" value="1"/>
</dbReference>
<accession>A0ABQ9FEH6</accession>
<dbReference type="CDD" id="cd23453">
    <property type="entry name" value="beta-trefoil_Ricin_VPS13D"/>
    <property type="match status" value="1"/>
</dbReference>